<dbReference type="VEuPathDB" id="AmoebaDB:EIN_227380"/>
<dbReference type="AlphaFoldDB" id="A0A0A1U619"/>
<dbReference type="EMBL" id="KB206756">
    <property type="protein sequence ID" value="ELP88325.1"/>
    <property type="molecule type" value="Genomic_DNA"/>
</dbReference>
<dbReference type="KEGG" id="eiv:EIN_227380"/>
<reference evidence="1 2" key="1">
    <citation type="submission" date="2012-10" db="EMBL/GenBank/DDBJ databases">
        <authorList>
            <person name="Zafar N."/>
            <person name="Inman J."/>
            <person name="Hall N."/>
            <person name="Lorenzi H."/>
            <person name="Caler E."/>
        </authorList>
    </citation>
    <scope>NUCLEOTIDE SEQUENCE [LARGE SCALE GENOMIC DNA]</scope>
    <source>
        <strain evidence="1 2">IP1</strain>
    </source>
</reference>
<keyword evidence="2" id="KW-1185">Reference proteome</keyword>
<name>A0A0A1U619_ENTIV</name>
<dbReference type="Proteomes" id="UP000014680">
    <property type="component" value="Unassembled WGS sequence"/>
</dbReference>
<organism evidence="1 2">
    <name type="scientific">Entamoeba invadens IP1</name>
    <dbReference type="NCBI Taxonomy" id="370355"/>
    <lineage>
        <taxon>Eukaryota</taxon>
        <taxon>Amoebozoa</taxon>
        <taxon>Evosea</taxon>
        <taxon>Archamoebae</taxon>
        <taxon>Mastigamoebida</taxon>
        <taxon>Entamoebidae</taxon>
        <taxon>Entamoeba</taxon>
    </lineage>
</organism>
<dbReference type="RefSeq" id="XP_004255096.1">
    <property type="nucleotide sequence ID" value="XM_004255048.1"/>
</dbReference>
<proteinExistence type="predicted"/>
<accession>A0A0A1U619</accession>
<gene>
    <name evidence="1" type="ORF">EIN_227380</name>
</gene>
<sequence length="261" mass="29670">MQQLLLKKAELEKQIQMETIQYNTNFEVYTQLNNEIKESMGSGGNGYMEENDTELQQLIDEERQLRYQVFLKEFAGLQKKKYDMSNFILAPQVVPEQPTINVAPIVVEEVINAQPIFLVLPCLIASVVDTRKKDILKVCKCTKVGLRYESEKKVLTPQNVEDAIINTPRILCVVQTKCGNIFFFYVEENGDTNEVFVGSLVSPLVGINEVTLNSIGHAFSYRNELVFGEIVLSFDGKIRGNLDALSVSNEFTYLSLYKVFK</sequence>
<evidence type="ECO:0000313" key="1">
    <source>
        <dbReference type="EMBL" id="ELP88325.1"/>
    </source>
</evidence>
<evidence type="ECO:0000313" key="2">
    <source>
        <dbReference type="Proteomes" id="UP000014680"/>
    </source>
</evidence>
<protein>
    <submittedName>
        <fullName evidence="1">Uncharacterized protein</fullName>
    </submittedName>
</protein>
<dbReference type="GeneID" id="14887097"/>